<evidence type="ECO:0000313" key="2">
    <source>
        <dbReference type="EMBL" id="MCR2832576.1"/>
    </source>
</evidence>
<organism evidence="2 3">
    <name type="scientific">Parerythrobacter lacustris</name>
    <dbReference type="NCBI Taxonomy" id="2969984"/>
    <lineage>
        <taxon>Bacteria</taxon>
        <taxon>Pseudomonadati</taxon>
        <taxon>Pseudomonadota</taxon>
        <taxon>Alphaproteobacteria</taxon>
        <taxon>Sphingomonadales</taxon>
        <taxon>Erythrobacteraceae</taxon>
        <taxon>Parerythrobacter</taxon>
    </lineage>
</organism>
<sequence>MPQFSNPAIVVQKLRMGGIWDRWLRFAMRHERAIAIVSAIWFALGCAVTARFVVLPEWLEVPYLTDRNAFWLTGAWNAAFWGYIHPKLEAKRKALAVQDVRPLPEA</sequence>
<keyword evidence="1" id="KW-0812">Transmembrane</keyword>
<evidence type="ECO:0008006" key="4">
    <source>
        <dbReference type="Google" id="ProtNLM"/>
    </source>
</evidence>
<name>A0ABT1XNR7_9SPHN</name>
<protein>
    <recommendedName>
        <fullName evidence="4">DUF4212 domain-containing protein</fullName>
    </recommendedName>
</protein>
<gene>
    <name evidence="2" type="ORF">NSO95_01335</name>
</gene>
<feature type="transmembrane region" description="Helical" evidence="1">
    <location>
        <begin position="33"/>
        <end position="56"/>
    </location>
</feature>
<accession>A0ABT1XNR7</accession>
<comment type="caution">
    <text evidence="2">The sequence shown here is derived from an EMBL/GenBank/DDBJ whole genome shotgun (WGS) entry which is preliminary data.</text>
</comment>
<feature type="transmembrane region" description="Helical" evidence="1">
    <location>
        <begin position="68"/>
        <end position="84"/>
    </location>
</feature>
<dbReference type="RefSeq" id="WP_257594340.1">
    <property type="nucleotide sequence ID" value="NZ_JANKHH010000001.1"/>
</dbReference>
<dbReference type="EMBL" id="JANKHH010000001">
    <property type="protein sequence ID" value="MCR2832576.1"/>
    <property type="molecule type" value="Genomic_DNA"/>
</dbReference>
<keyword evidence="1" id="KW-1133">Transmembrane helix</keyword>
<reference evidence="2 3" key="1">
    <citation type="submission" date="2022-08" db="EMBL/GenBank/DDBJ databases">
        <title>Polyphasic taxonomy analysis of Qipengyuania sp.RS5-5.</title>
        <authorList>
            <person name="Xamxidin M."/>
            <person name="Wu M."/>
        </authorList>
    </citation>
    <scope>NUCLEOTIDE SEQUENCE [LARGE SCALE GENOMIC DNA]</scope>
    <source>
        <strain evidence="2 3">RS5-5</strain>
    </source>
</reference>
<evidence type="ECO:0000256" key="1">
    <source>
        <dbReference type="SAM" id="Phobius"/>
    </source>
</evidence>
<dbReference type="Proteomes" id="UP001206067">
    <property type="component" value="Unassembled WGS sequence"/>
</dbReference>
<evidence type="ECO:0000313" key="3">
    <source>
        <dbReference type="Proteomes" id="UP001206067"/>
    </source>
</evidence>
<keyword evidence="3" id="KW-1185">Reference proteome</keyword>
<keyword evidence="1" id="KW-0472">Membrane</keyword>
<proteinExistence type="predicted"/>